<dbReference type="AlphaFoldDB" id="A0A317XFN8"/>
<dbReference type="PROSITE" id="PS50011">
    <property type="entry name" value="PROTEIN_KINASE_DOM"/>
    <property type="match status" value="1"/>
</dbReference>
<dbReference type="GO" id="GO:0004674">
    <property type="term" value="F:protein serine/threonine kinase activity"/>
    <property type="evidence" value="ECO:0007669"/>
    <property type="project" value="TreeGrafter"/>
</dbReference>
<feature type="compositionally biased region" description="Polar residues" evidence="4">
    <location>
        <begin position="115"/>
        <end position="126"/>
    </location>
</feature>
<dbReference type="SMART" id="SM00220">
    <property type="entry name" value="S_TKc"/>
    <property type="match status" value="1"/>
</dbReference>
<evidence type="ECO:0000256" key="2">
    <source>
        <dbReference type="ARBA" id="ARBA00022840"/>
    </source>
</evidence>
<dbReference type="EMBL" id="KZ819228">
    <property type="protein sequence ID" value="PWY97001.1"/>
    <property type="molecule type" value="Genomic_DNA"/>
</dbReference>
<feature type="compositionally biased region" description="Basic and acidic residues" evidence="4">
    <location>
        <begin position="741"/>
        <end position="765"/>
    </location>
</feature>
<feature type="compositionally biased region" description="Basic residues" evidence="4">
    <location>
        <begin position="77"/>
        <end position="101"/>
    </location>
</feature>
<feature type="binding site" evidence="3">
    <location>
        <position position="217"/>
    </location>
    <ligand>
        <name>ATP</name>
        <dbReference type="ChEBI" id="CHEBI:30616"/>
    </ligand>
</feature>
<dbReference type="Pfam" id="PF00069">
    <property type="entry name" value="Pkinase"/>
    <property type="match status" value="1"/>
</dbReference>
<feature type="compositionally biased region" description="Acidic residues" evidence="4">
    <location>
        <begin position="639"/>
        <end position="648"/>
    </location>
</feature>
<accession>A0A317XFN8</accession>
<dbReference type="InterPro" id="IPR008271">
    <property type="entry name" value="Ser/Thr_kinase_AS"/>
</dbReference>
<feature type="region of interest" description="Disordered" evidence="4">
    <location>
        <begin position="777"/>
        <end position="874"/>
    </location>
</feature>
<evidence type="ECO:0000313" key="6">
    <source>
        <dbReference type="EMBL" id="PWY97001.1"/>
    </source>
</evidence>
<feature type="compositionally biased region" description="Acidic residues" evidence="4">
    <location>
        <begin position="934"/>
        <end position="943"/>
    </location>
</feature>
<dbReference type="Gene3D" id="3.30.200.20">
    <property type="entry name" value="Phosphorylase Kinase, domain 1"/>
    <property type="match status" value="1"/>
</dbReference>
<feature type="compositionally biased region" description="Polar residues" evidence="4">
    <location>
        <begin position="707"/>
        <end position="720"/>
    </location>
</feature>
<gene>
    <name evidence="6" type="ORF">BCV70DRAFT_203245</name>
</gene>
<feature type="compositionally biased region" description="Basic and acidic residues" evidence="4">
    <location>
        <begin position="165"/>
        <end position="177"/>
    </location>
</feature>
<feature type="compositionally biased region" description="Polar residues" evidence="4">
    <location>
        <begin position="35"/>
        <end position="47"/>
    </location>
</feature>
<feature type="compositionally biased region" description="Low complexity" evidence="4">
    <location>
        <begin position="102"/>
        <end position="113"/>
    </location>
</feature>
<dbReference type="PANTHER" id="PTHR24346">
    <property type="entry name" value="MAP/MICROTUBULE AFFINITY-REGULATING KINASE"/>
    <property type="match status" value="1"/>
</dbReference>
<name>A0A317XFN8_9BASI</name>
<evidence type="ECO:0000256" key="3">
    <source>
        <dbReference type="PROSITE-ProRule" id="PRU10141"/>
    </source>
</evidence>
<dbReference type="CDD" id="cd14008">
    <property type="entry name" value="STKc_LKB1_CaMKK"/>
    <property type="match status" value="1"/>
</dbReference>
<evidence type="ECO:0000256" key="4">
    <source>
        <dbReference type="SAM" id="MobiDB-lite"/>
    </source>
</evidence>
<feature type="compositionally biased region" description="Basic and acidic residues" evidence="4">
    <location>
        <begin position="22"/>
        <end position="34"/>
    </location>
</feature>
<dbReference type="InterPro" id="IPR011009">
    <property type="entry name" value="Kinase-like_dom_sf"/>
</dbReference>
<feature type="compositionally biased region" description="Low complexity" evidence="4">
    <location>
        <begin position="139"/>
        <end position="157"/>
    </location>
</feature>
<dbReference type="InterPro" id="IPR017441">
    <property type="entry name" value="Protein_kinase_ATP_BS"/>
</dbReference>
<feature type="region of interest" description="Disordered" evidence="4">
    <location>
        <begin position="538"/>
        <end position="649"/>
    </location>
</feature>
<feature type="compositionally biased region" description="Basic and acidic residues" evidence="4">
    <location>
        <begin position="602"/>
        <end position="622"/>
    </location>
</feature>
<dbReference type="InterPro" id="IPR000719">
    <property type="entry name" value="Prot_kinase_dom"/>
</dbReference>
<sequence>MSQFLSGSPEGDDQLPSFMESMLRKRAADSKDKAQQSADPRQGSSHAPSIPPTDSSSPSKPCGCGGRSHQHSQSGHGHSHSHSHGHSHSSGHSHGHSHSHSHGSASGSQTGQQYPIRSNTKLSQGDGSHFPIRGMSMASNSSLGVPGSSSDRSLSRSATRTPSFEYRETLDAKSKDMDDGSRIINQYKMCDIIGQGAYGTVHKACLTDDPSVQFAIKEFGKTRLRKNNRSSKFRRPGRGRGPGFGRSEPPNAENARKDEDADETKDPLSLIRHEIAILKKLHHPHVVKLYEVLDDPSKDSLYMVFEFCPDGKVIDIRLNETVEPLPEEPARCYFIQILLGVEYLHENDIVHRDIKPDNILLSEDRTVCKIVDFGVSEMFLKPGDDTMEKSAGSPAFMSPELCTAGHGAFHGKLDDIWSFGVTLYCMVVGHLPFNKDNFYEMYEAIKNDEPEYPDFLSENLVDLLKRMLTKDPNKRITVPEIREHPWVLEAPEGQLLSKEENLEKLVIEITEEELDCAICKITNIFTFARAISRFKKGGSVARAKREATRSTSGGSQGHERGPGESAERDKSWFPPSLSRTGTSLDTIDTQPTSIDETNETATIREDKEASDSKEVNEKDSAGEKGTSNEQKQRNQEPQLYDDPEELQDFEQVKKAATALFENHCTSGIEMPREEPHKNGPLQRVPTAPSVTLHRPAAAMDRPALSPGGSQTPDLVASPTSEDGPDEYIRVQSVIQEDEGDEAKRGDNVKADVEEIDDHVPNSEYKDEGEMLAKLSKMVLEQQNQHPRHGEKHHDVQREISIIVESPGGGDGAGLGHIPPWEQRQNDQAHSQKKDDDEEGGNDGKDERERSRTTGVQYPKPKARKPLPKVLPDQPTVASPFTVALKTPPGAGNAYVAAVREDERDNPYFKNAEQQSKTQTLLDGQDPPLRHAESDADADEDGDNDDQRPTAAAAATA</sequence>
<feature type="compositionally biased region" description="Polar residues" evidence="4">
    <location>
        <begin position="577"/>
        <end position="601"/>
    </location>
</feature>
<feature type="region of interest" description="Disordered" evidence="4">
    <location>
        <begin position="668"/>
        <end position="765"/>
    </location>
</feature>
<dbReference type="InParanoid" id="A0A317XFN8"/>
<dbReference type="GO" id="GO:0005524">
    <property type="term" value="F:ATP binding"/>
    <property type="evidence" value="ECO:0007669"/>
    <property type="project" value="UniProtKB-UniRule"/>
</dbReference>
<dbReference type="PROSITE" id="PS00107">
    <property type="entry name" value="PROTEIN_KINASE_ATP"/>
    <property type="match status" value="1"/>
</dbReference>
<feature type="compositionally biased region" description="Polar residues" evidence="4">
    <location>
        <begin position="911"/>
        <end position="921"/>
    </location>
</feature>
<evidence type="ECO:0000313" key="7">
    <source>
        <dbReference type="Proteomes" id="UP000246740"/>
    </source>
</evidence>
<keyword evidence="7" id="KW-1185">Reference proteome</keyword>
<keyword evidence="2 3" id="KW-0067">ATP-binding</keyword>
<dbReference type="GO" id="GO:0005737">
    <property type="term" value="C:cytoplasm"/>
    <property type="evidence" value="ECO:0007669"/>
    <property type="project" value="TreeGrafter"/>
</dbReference>
<dbReference type="OrthoDB" id="68483at2759"/>
<feature type="compositionally biased region" description="Basic and acidic residues" evidence="4">
    <location>
        <begin position="557"/>
        <end position="571"/>
    </location>
</feature>
<organism evidence="6 7">
    <name type="scientific">Testicularia cyperi</name>
    <dbReference type="NCBI Taxonomy" id="1882483"/>
    <lineage>
        <taxon>Eukaryota</taxon>
        <taxon>Fungi</taxon>
        <taxon>Dikarya</taxon>
        <taxon>Basidiomycota</taxon>
        <taxon>Ustilaginomycotina</taxon>
        <taxon>Ustilaginomycetes</taxon>
        <taxon>Ustilaginales</taxon>
        <taxon>Anthracoideaceae</taxon>
        <taxon>Testicularia</taxon>
    </lineage>
</organism>
<keyword evidence="6" id="KW-0418">Kinase</keyword>
<feature type="compositionally biased region" description="Basic residues" evidence="4">
    <location>
        <begin position="225"/>
        <end position="238"/>
    </location>
</feature>
<feature type="region of interest" description="Disordered" evidence="4">
    <location>
        <begin position="901"/>
        <end position="956"/>
    </location>
</feature>
<feature type="region of interest" description="Disordered" evidence="4">
    <location>
        <begin position="225"/>
        <end position="265"/>
    </location>
</feature>
<dbReference type="STRING" id="1882483.A0A317XFN8"/>
<dbReference type="PANTHER" id="PTHR24346:SF77">
    <property type="entry name" value="SERINE THREONINE PROTEIN KINASE"/>
    <property type="match status" value="1"/>
</dbReference>
<dbReference type="Gene3D" id="1.10.510.10">
    <property type="entry name" value="Transferase(Phosphotransferase) domain 1"/>
    <property type="match status" value="1"/>
</dbReference>
<proteinExistence type="predicted"/>
<evidence type="ECO:0000259" key="5">
    <source>
        <dbReference type="PROSITE" id="PS50011"/>
    </source>
</evidence>
<feature type="compositionally biased region" description="Basic and acidic residues" evidence="4">
    <location>
        <begin position="841"/>
        <end position="851"/>
    </location>
</feature>
<dbReference type="FunFam" id="1.10.510.10:FF:000571">
    <property type="entry name" value="Maternal embryonic leucine zipper kinase"/>
    <property type="match status" value="1"/>
</dbReference>
<feature type="compositionally biased region" description="Low complexity" evidence="4">
    <location>
        <begin position="52"/>
        <end position="62"/>
    </location>
</feature>
<dbReference type="GO" id="GO:0035556">
    <property type="term" value="P:intracellular signal transduction"/>
    <property type="evidence" value="ECO:0007669"/>
    <property type="project" value="TreeGrafter"/>
</dbReference>
<reference evidence="6 7" key="1">
    <citation type="journal article" date="2018" name="Mol. Biol. Evol.">
        <title>Broad Genomic Sampling Reveals a Smut Pathogenic Ancestry of the Fungal Clade Ustilaginomycotina.</title>
        <authorList>
            <person name="Kijpornyongpan T."/>
            <person name="Mondo S.J."/>
            <person name="Barry K."/>
            <person name="Sandor L."/>
            <person name="Lee J."/>
            <person name="Lipzen A."/>
            <person name="Pangilinan J."/>
            <person name="LaButti K."/>
            <person name="Hainaut M."/>
            <person name="Henrissat B."/>
            <person name="Grigoriev I.V."/>
            <person name="Spatafora J.W."/>
            <person name="Aime M.C."/>
        </authorList>
    </citation>
    <scope>NUCLEOTIDE SEQUENCE [LARGE SCALE GENOMIC DNA]</scope>
    <source>
        <strain evidence="6 7">MCA 3645</strain>
    </source>
</reference>
<protein>
    <submittedName>
        <fullName evidence="6">Pkinase-domain-containing protein</fullName>
    </submittedName>
</protein>
<dbReference type="SUPFAM" id="SSF56112">
    <property type="entry name" value="Protein kinase-like (PK-like)"/>
    <property type="match status" value="1"/>
</dbReference>
<keyword evidence="1 3" id="KW-0547">Nucleotide-binding</keyword>
<feature type="domain" description="Protein kinase" evidence="5">
    <location>
        <begin position="187"/>
        <end position="487"/>
    </location>
</feature>
<dbReference type="PROSITE" id="PS00108">
    <property type="entry name" value="PROTEIN_KINASE_ST"/>
    <property type="match status" value="1"/>
</dbReference>
<feature type="compositionally biased region" description="Basic and acidic residues" evidence="4">
    <location>
        <begin position="823"/>
        <end position="834"/>
    </location>
</feature>
<evidence type="ECO:0000256" key="1">
    <source>
        <dbReference type="ARBA" id="ARBA00022741"/>
    </source>
</evidence>
<feature type="region of interest" description="Disordered" evidence="4">
    <location>
        <begin position="1"/>
        <end position="177"/>
    </location>
</feature>
<keyword evidence="6" id="KW-0808">Transferase</keyword>
<dbReference type="Proteomes" id="UP000246740">
    <property type="component" value="Unassembled WGS sequence"/>
</dbReference>